<name>A0AAV1YJE3_LUPLU</name>
<feature type="signal peptide" evidence="2">
    <location>
        <begin position="1"/>
        <end position="19"/>
    </location>
</feature>
<keyword evidence="1" id="KW-0175">Coiled coil</keyword>
<proteinExistence type="predicted"/>
<feature type="chain" id="PRO_5043729643" evidence="2">
    <location>
        <begin position="20"/>
        <end position="108"/>
    </location>
</feature>
<dbReference type="Proteomes" id="UP001497480">
    <property type="component" value="Unassembled WGS sequence"/>
</dbReference>
<gene>
    <name evidence="3" type="ORF">LLUT_LOCUS35017</name>
</gene>
<evidence type="ECO:0000256" key="1">
    <source>
        <dbReference type="SAM" id="Coils"/>
    </source>
</evidence>
<comment type="caution">
    <text evidence="3">The sequence shown here is derived from an EMBL/GenBank/DDBJ whole genome shotgun (WGS) entry which is preliminary data.</text>
</comment>
<dbReference type="EMBL" id="CAXHTB010000025">
    <property type="protein sequence ID" value="CAL0333957.1"/>
    <property type="molecule type" value="Genomic_DNA"/>
</dbReference>
<evidence type="ECO:0000313" key="4">
    <source>
        <dbReference type="Proteomes" id="UP001497480"/>
    </source>
</evidence>
<accession>A0AAV1YJE3</accession>
<protein>
    <submittedName>
        <fullName evidence="3">Uncharacterized protein</fullName>
    </submittedName>
</protein>
<reference evidence="3 4" key="1">
    <citation type="submission" date="2024-03" db="EMBL/GenBank/DDBJ databases">
        <authorList>
            <person name="Martinez-Hernandez J."/>
        </authorList>
    </citation>
    <scope>NUCLEOTIDE SEQUENCE [LARGE SCALE GENOMIC DNA]</scope>
</reference>
<dbReference type="PANTHER" id="PTHR34564:SF3">
    <property type="entry name" value="PEPTIDYL-PROLYL CIS-TRANS ISOMERASE G"/>
    <property type="match status" value="1"/>
</dbReference>
<feature type="coiled-coil region" evidence="1">
    <location>
        <begin position="55"/>
        <end position="82"/>
    </location>
</feature>
<organism evidence="3 4">
    <name type="scientific">Lupinus luteus</name>
    <name type="common">European yellow lupine</name>
    <dbReference type="NCBI Taxonomy" id="3873"/>
    <lineage>
        <taxon>Eukaryota</taxon>
        <taxon>Viridiplantae</taxon>
        <taxon>Streptophyta</taxon>
        <taxon>Embryophyta</taxon>
        <taxon>Tracheophyta</taxon>
        <taxon>Spermatophyta</taxon>
        <taxon>Magnoliopsida</taxon>
        <taxon>eudicotyledons</taxon>
        <taxon>Gunneridae</taxon>
        <taxon>Pentapetalae</taxon>
        <taxon>rosids</taxon>
        <taxon>fabids</taxon>
        <taxon>Fabales</taxon>
        <taxon>Fabaceae</taxon>
        <taxon>Papilionoideae</taxon>
        <taxon>50 kb inversion clade</taxon>
        <taxon>genistoids sensu lato</taxon>
        <taxon>core genistoids</taxon>
        <taxon>Genisteae</taxon>
        <taxon>Lupinus</taxon>
    </lineage>
</organism>
<keyword evidence="4" id="KW-1185">Reference proteome</keyword>
<dbReference type="PANTHER" id="PTHR34564">
    <property type="entry name" value="PEPTIDYL-PROLYL CIS-TRANS ISOMERASE G"/>
    <property type="match status" value="1"/>
</dbReference>
<sequence length="108" mass="12468">MSRQMLLVFLLLIVIFTSQIEWKQQVVVDVDSNSSISQKQQRSSKGIETVKEKIILVQEKNIRRLNELVQHLQKQLHQCRSSNGTSNGTVSPLAEQMLELQQHQELDD</sequence>
<evidence type="ECO:0000313" key="3">
    <source>
        <dbReference type="EMBL" id="CAL0333957.1"/>
    </source>
</evidence>
<evidence type="ECO:0000256" key="2">
    <source>
        <dbReference type="SAM" id="SignalP"/>
    </source>
</evidence>
<keyword evidence="2" id="KW-0732">Signal</keyword>
<dbReference type="AlphaFoldDB" id="A0AAV1YJE3"/>